<feature type="transmembrane region" description="Helical" evidence="7">
    <location>
        <begin position="86"/>
        <end position="103"/>
    </location>
</feature>
<evidence type="ECO:0000313" key="8">
    <source>
        <dbReference type="EMBL" id="KRK81069.1"/>
    </source>
</evidence>
<dbReference type="STRING" id="1423775.FD03_GL001206"/>
<dbReference type="eggNOG" id="COG0531">
    <property type="taxonomic scope" value="Bacteria"/>
</dbReference>
<dbReference type="InterPro" id="IPR050367">
    <property type="entry name" value="APC_superfamily"/>
</dbReference>
<dbReference type="AlphaFoldDB" id="A0A0R1KBQ1"/>
<dbReference type="Pfam" id="PF13520">
    <property type="entry name" value="AA_permease_2"/>
    <property type="match status" value="1"/>
</dbReference>
<dbReference type="PANTHER" id="PTHR42770:SF15">
    <property type="entry name" value="GLUTAMATE_GAMMA-AMINOBUTYRATE ANTIPORTER-RELATED"/>
    <property type="match status" value="1"/>
</dbReference>
<feature type="transmembrane region" description="Helical" evidence="7">
    <location>
        <begin position="37"/>
        <end position="58"/>
    </location>
</feature>
<comment type="caution">
    <text evidence="8">The sequence shown here is derived from an EMBL/GenBank/DDBJ whole genome shotgun (WGS) entry which is preliminary data.</text>
</comment>
<dbReference type="Proteomes" id="UP000051248">
    <property type="component" value="Unassembled WGS sequence"/>
</dbReference>
<evidence type="ECO:0000256" key="4">
    <source>
        <dbReference type="ARBA" id="ARBA00022692"/>
    </source>
</evidence>
<feature type="transmembrane region" description="Helical" evidence="7">
    <location>
        <begin position="239"/>
        <end position="263"/>
    </location>
</feature>
<dbReference type="InterPro" id="IPR002293">
    <property type="entry name" value="AA/rel_permease1"/>
</dbReference>
<proteinExistence type="predicted"/>
<keyword evidence="6 7" id="KW-0472">Membrane</keyword>
<name>A0A0R1KBQ1_9LACO</name>
<dbReference type="PATRIC" id="fig|1423775.4.peg.1236"/>
<dbReference type="EMBL" id="AZDZ01000002">
    <property type="protein sequence ID" value="KRK81069.1"/>
    <property type="molecule type" value="Genomic_DNA"/>
</dbReference>
<keyword evidence="2" id="KW-0813">Transport</keyword>
<evidence type="ECO:0000256" key="3">
    <source>
        <dbReference type="ARBA" id="ARBA00022475"/>
    </source>
</evidence>
<protein>
    <submittedName>
        <fullName evidence="8">Amino acid transporter</fullName>
    </submittedName>
</protein>
<comment type="subcellular location">
    <subcellularLocation>
        <location evidence="1">Cell membrane</location>
        <topology evidence="1">Multi-pass membrane protein</topology>
    </subcellularLocation>
</comment>
<keyword evidence="5 7" id="KW-1133">Transmembrane helix</keyword>
<feature type="transmembrane region" description="Helical" evidence="7">
    <location>
        <begin position="159"/>
        <end position="182"/>
    </location>
</feature>
<keyword evidence="3" id="KW-1003">Cell membrane</keyword>
<gene>
    <name evidence="8" type="ORF">FD03_GL001206</name>
</gene>
<feature type="transmembrane region" description="Helical" evidence="7">
    <location>
        <begin position="293"/>
        <end position="312"/>
    </location>
</feature>
<evidence type="ECO:0000256" key="6">
    <source>
        <dbReference type="ARBA" id="ARBA00023136"/>
    </source>
</evidence>
<evidence type="ECO:0000256" key="2">
    <source>
        <dbReference type="ARBA" id="ARBA00022448"/>
    </source>
</evidence>
<evidence type="ECO:0000256" key="7">
    <source>
        <dbReference type="SAM" id="Phobius"/>
    </source>
</evidence>
<reference evidence="8 9" key="1">
    <citation type="journal article" date="2015" name="Genome Announc.">
        <title>Expanding the biotechnology potential of lactobacilli through comparative genomics of 213 strains and associated genera.</title>
        <authorList>
            <person name="Sun Z."/>
            <person name="Harris H.M."/>
            <person name="McCann A."/>
            <person name="Guo C."/>
            <person name="Argimon S."/>
            <person name="Zhang W."/>
            <person name="Yang X."/>
            <person name="Jeffery I.B."/>
            <person name="Cooney J.C."/>
            <person name="Kagawa T.F."/>
            <person name="Liu W."/>
            <person name="Song Y."/>
            <person name="Salvetti E."/>
            <person name="Wrobel A."/>
            <person name="Rasinkangas P."/>
            <person name="Parkhill J."/>
            <person name="Rea M.C."/>
            <person name="O'Sullivan O."/>
            <person name="Ritari J."/>
            <person name="Douillard F.P."/>
            <person name="Paul Ross R."/>
            <person name="Yang R."/>
            <person name="Briner A.E."/>
            <person name="Felis G.E."/>
            <person name="de Vos W.M."/>
            <person name="Barrangou R."/>
            <person name="Klaenhammer T.R."/>
            <person name="Caufield P.W."/>
            <person name="Cui Y."/>
            <person name="Zhang H."/>
            <person name="O'Toole P.W."/>
        </authorList>
    </citation>
    <scope>NUCLEOTIDE SEQUENCE [LARGE SCALE GENOMIC DNA]</scope>
    <source>
        <strain evidence="8 9">DSM 19682</strain>
    </source>
</reference>
<evidence type="ECO:0000313" key="9">
    <source>
        <dbReference type="Proteomes" id="UP000051248"/>
    </source>
</evidence>
<feature type="transmembrane region" description="Helical" evidence="7">
    <location>
        <begin position="12"/>
        <end position="31"/>
    </location>
</feature>
<sequence>MPETKNNAKTFRWWNIALVGFTSVWGLNNVINNFANQGLAVVTSWILIMLLYFVPYTLMVGQLGSAFQNSGGGVSSWIKMLSNNKLAYFAAWTYWVVHVPYLAQKPQIIMISLSWLFKGNGSFVNTVSPLVVQGLSLVIFLGFVWIASKGVATLNNIGSIAGIAMFVMSMLFIILGVSAPFITHVQIATPNMSDIHTYIPKFDMQYFTTISMLVFAVGGSEKISPYVNKTKNASKEFPLGMIILAAMVAVSAVLGSFAIGMIVDSNHIPADLMANGAYQAFQFLGNSFHVGNLFVWAFALTNTLASAAALAISIDTPLRMLLDDADKKYIPKALSKKNKKGIAINGYYMTAALVSILIIVPALGINGMNDLYNWMLNLNSIVMPMRYLWVFLAYMLLTKQLDKYKSDYMFVKNKYVGFGFGLWTFFLTAFACIMGMVPKMNMAQDPSSWWFQLALNIATPIIFILLGLILPAIAKRTNGPELN</sequence>
<keyword evidence="9" id="KW-1185">Reference proteome</keyword>
<evidence type="ECO:0000256" key="1">
    <source>
        <dbReference type="ARBA" id="ARBA00004651"/>
    </source>
</evidence>
<dbReference type="PIRSF" id="PIRSF006060">
    <property type="entry name" value="AA_transporter"/>
    <property type="match status" value="1"/>
</dbReference>
<dbReference type="OrthoDB" id="92719at2"/>
<feature type="transmembrane region" description="Helical" evidence="7">
    <location>
        <begin position="123"/>
        <end position="147"/>
    </location>
</feature>
<organism evidence="8 9">
    <name type="scientific">Companilactobacillus nodensis DSM 19682 = JCM 14932 = NBRC 107160</name>
    <dbReference type="NCBI Taxonomy" id="1423775"/>
    <lineage>
        <taxon>Bacteria</taxon>
        <taxon>Bacillati</taxon>
        <taxon>Bacillota</taxon>
        <taxon>Bacilli</taxon>
        <taxon>Lactobacillales</taxon>
        <taxon>Lactobacillaceae</taxon>
        <taxon>Companilactobacillus</taxon>
    </lineage>
</organism>
<dbReference type="GO" id="GO:0005886">
    <property type="term" value="C:plasma membrane"/>
    <property type="evidence" value="ECO:0007669"/>
    <property type="project" value="UniProtKB-SubCell"/>
</dbReference>
<dbReference type="PANTHER" id="PTHR42770">
    <property type="entry name" value="AMINO ACID TRANSPORTER-RELATED"/>
    <property type="match status" value="1"/>
</dbReference>
<dbReference type="Gene3D" id="1.20.1740.10">
    <property type="entry name" value="Amino acid/polyamine transporter I"/>
    <property type="match status" value="1"/>
</dbReference>
<accession>A0A0R1KBQ1</accession>
<keyword evidence="4 7" id="KW-0812">Transmembrane</keyword>
<feature type="transmembrane region" description="Helical" evidence="7">
    <location>
        <begin position="449"/>
        <end position="474"/>
    </location>
</feature>
<feature type="transmembrane region" description="Helical" evidence="7">
    <location>
        <begin position="202"/>
        <end position="219"/>
    </location>
</feature>
<dbReference type="RefSeq" id="WP_025025058.1">
    <property type="nucleotide sequence ID" value="NZ_AZDZ01000002.1"/>
</dbReference>
<feature type="transmembrane region" description="Helical" evidence="7">
    <location>
        <begin position="371"/>
        <end position="394"/>
    </location>
</feature>
<dbReference type="GO" id="GO:0022857">
    <property type="term" value="F:transmembrane transporter activity"/>
    <property type="evidence" value="ECO:0007669"/>
    <property type="project" value="InterPro"/>
</dbReference>
<feature type="transmembrane region" description="Helical" evidence="7">
    <location>
        <begin position="346"/>
        <end position="365"/>
    </location>
</feature>
<feature type="transmembrane region" description="Helical" evidence="7">
    <location>
        <begin position="415"/>
        <end position="437"/>
    </location>
</feature>
<evidence type="ECO:0000256" key="5">
    <source>
        <dbReference type="ARBA" id="ARBA00022989"/>
    </source>
</evidence>